<dbReference type="Pfam" id="PF07678">
    <property type="entry name" value="TED_complement"/>
    <property type="match status" value="1"/>
</dbReference>
<dbReference type="PANTHER" id="PTHR11412">
    <property type="entry name" value="MACROGLOBULIN / COMPLEMENT"/>
    <property type="match status" value="1"/>
</dbReference>
<dbReference type="InterPro" id="IPR011626">
    <property type="entry name" value="Alpha-macroglobulin_TED"/>
</dbReference>
<gene>
    <name evidence="2" type="ORF">OKA104_LOCUS45622</name>
</gene>
<organism evidence="2 3">
    <name type="scientific">Adineta steineri</name>
    <dbReference type="NCBI Taxonomy" id="433720"/>
    <lineage>
        <taxon>Eukaryota</taxon>
        <taxon>Metazoa</taxon>
        <taxon>Spiralia</taxon>
        <taxon>Gnathifera</taxon>
        <taxon>Rotifera</taxon>
        <taxon>Eurotatoria</taxon>
        <taxon>Bdelloidea</taxon>
        <taxon>Adinetida</taxon>
        <taxon>Adinetidae</taxon>
        <taxon>Adineta</taxon>
    </lineage>
</organism>
<protein>
    <recommendedName>
        <fullName evidence="1">Alpha-macroglobulin-like TED domain-containing protein</fullName>
    </recommendedName>
</protein>
<name>A0A820H8G0_9BILA</name>
<comment type="caution">
    <text evidence="2">The sequence shown here is derived from an EMBL/GenBank/DDBJ whole genome shotgun (WGS) entry which is preliminary data.</text>
</comment>
<sequence>TTAPADSGIFDFAMMIYNLRYMLQGHGGRAFDEPKLLQVLIYANMEYLRFMAMYVNSYPDEPWREGSFSQFGFSNETSVWMTAWTLMTLRDAVYPEWEEKGLYIDPNLRSDIVKFLVTNQKTNGSWAETTTIEDRHKFGIRLTNVSGTYQQLNLSLTAQALIALQLNVDIRGIPAKYITGAIQRAKQWLEQHFRLIDDAFDMAIVTYALHLTNSAEQDAAFARLTLFKRMNENGIYYSNLNLPAMTKTWPNVNPRYGPKPVSTDFEAHAVSATAFVVMTYTHKARVKEAEQCGKF</sequence>
<dbReference type="Proteomes" id="UP000663881">
    <property type="component" value="Unassembled WGS sequence"/>
</dbReference>
<dbReference type="EMBL" id="CAJOAY010015427">
    <property type="protein sequence ID" value="CAF4289678.1"/>
    <property type="molecule type" value="Genomic_DNA"/>
</dbReference>
<reference evidence="2" key="1">
    <citation type="submission" date="2021-02" db="EMBL/GenBank/DDBJ databases">
        <authorList>
            <person name="Nowell W R."/>
        </authorList>
    </citation>
    <scope>NUCLEOTIDE SEQUENCE</scope>
</reference>
<feature type="non-terminal residue" evidence="2">
    <location>
        <position position="1"/>
    </location>
</feature>
<dbReference type="SUPFAM" id="SSF48239">
    <property type="entry name" value="Terpenoid cyclases/Protein prenyltransferases"/>
    <property type="match status" value="1"/>
</dbReference>
<dbReference type="InterPro" id="IPR050473">
    <property type="entry name" value="A2M/Complement_sys"/>
</dbReference>
<dbReference type="GO" id="GO:0005615">
    <property type="term" value="C:extracellular space"/>
    <property type="evidence" value="ECO:0007669"/>
    <property type="project" value="InterPro"/>
</dbReference>
<evidence type="ECO:0000313" key="3">
    <source>
        <dbReference type="Proteomes" id="UP000663881"/>
    </source>
</evidence>
<dbReference type="PANTHER" id="PTHR11412:SF146">
    <property type="entry name" value="CD109 ANTIGEN"/>
    <property type="match status" value="1"/>
</dbReference>
<dbReference type="Gene3D" id="1.50.10.20">
    <property type="match status" value="1"/>
</dbReference>
<accession>A0A820H8G0</accession>
<dbReference type="AlphaFoldDB" id="A0A820H8G0"/>
<evidence type="ECO:0000259" key="1">
    <source>
        <dbReference type="Pfam" id="PF07678"/>
    </source>
</evidence>
<dbReference type="InterPro" id="IPR008930">
    <property type="entry name" value="Terpenoid_cyclase/PrenylTrfase"/>
</dbReference>
<evidence type="ECO:0000313" key="2">
    <source>
        <dbReference type="EMBL" id="CAF4289678.1"/>
    </source>
</evidence>
<proteinExistence type="predicted"/>
<feature type="domain" description="Alpha-macroglobulin-like TED" evidence="1">
    <location>
        <begin position="64"/>
        <end position="291"/>
    </location>
</feature>